<feature type="compositionally biased region" description="Low complexity" evidence="1">
    <location>
        <begin position="112"/>
        <end position="124"/>
    </location>
</feature>
<reference evidence="4" key="1">
    <citation type="submission" date="2010-11" db="EMBL/GenBank/DDBJ databases">
        <title>The genome sequence of Microbotryum violaceum strain p1A1 Lamole.</title>
        <authorList>
            <person name="Cuomo C."/>
            <person name="Perlin M."/>
            <person name="Young S.K."/>
            <person name="Zeng Q."/>
            <person name="Gargeya S."/>
            <person name="Alvarado L."/>
            <person name="Berlin A."/>
            <person name="Chapman S.B."/>
            <person name="Chen Z."/>
            <person name="Freedman E."/>
            <person name="Gellesch M."/>
            <person name="Goldberg J."/>
            <person name="Griggs A."/>
            <person name="Gujja S."/>
            <person name="Heilman E."/>
            <person name="Heiman D."/>
            <person name="Howarth C."/>
            <person name="Mehta T."/>
            <person name="Neiman D."/>
            <person name="Pearson M."/>
            <person name="Roberts A."/>
            <person name="Saif S."/>
            <person name="Shea T."/>
            <person name="Shenoy N."/>
            <person name="Sisk P."/>
            <person name="Stolte C."/>
            <person name="Sykes S."/>
            <person name="White J."/>
            <person name="Yandava C."/>
            <person name="Haas B."/>
            <person name="Nusbaum C."/>
            <person name="Birren B."/>
        </authorList>
    </citation>
    <scope>NUCLEOTIDE SEQUENCE [LARGE SCALE GENOMIC DNA]</scope>
    <source>
        <strain evidence="4">p1A1 Lamole</strain>
    </source>
</reference>
<keyword evidence="4" id="KW-1185">Reference proteome</keyword>
<organism evidence="2">
    <name type="scientific">Microbotryum lychnidis-dioicae (strain p1A1 Lamole / MvSl-1064)</name>
    <name type="common">Anther smut fungus</name>
    <dbReference type="NCBI Taxonomy" id="683840"/>
    <lineage>
        <taxon>Eukaryota</taxon>
        <taxon>Fungi</taxon>
        <taxon>Dikarya</taxon>
        <taxon>Basidiomycota</taxon>
        <taxon>Pucciniomycotina</taxon>
        <taxon>Microbotryomycetes</taxon>
        <taxon>Microbotryales</taxon>
        <taxon>Microbotryaceae</taxon>
        <taxon>Microbotryum</taxon>
    </lineage>
</organism>
<accession>U5HD04</accession>
<reference evidence="2 4" key="3">
    <citation type="journal article" date="2015" name="BMC Genomics">
        <title>Sex and parasites: genomic and transcriptomic analysis of Microbotryum lychnidis-dioicae, the biotrophic and plant-castrating anther smut fungus.</title>
        <authorList>
            <person name="Perlin M.H."/>
            <person name="Amselem J."/>
            <person name="Fontanillas E."/>
            <person name="Toh S.S."/>
            <person name="Chen Z."/>
            <person name="Goldberg J."/>
            <person name="Duplessis S."/>
            <person name="Henrissat B."/>
            <person name="Young S."/>
            <person name="Zeng Q."/>
            <person name="Aguileta G."/>
            <person name="Petit E."/>
            <person name="Badouin H."/>
            <person name="Andrews J."/>
            <person name="Razeeq D."/>
            <person name="Gabaldon T."/>
            <person name="Quesneville H."/>
            <person name="Giraud T."/>
            <person name="Hood M.E."/>
            <person name="Schultz D.J."/>
            <person name="Cuomo C.A."/>
        </authorList>
    </citation>
    <scope>NUCLEOTIDE SEQUENCE [LARGE SCALE GENOMIC DNA]</scope>
    <source>
        <strain evidence="2">P1A1 Lamole</strain>
        <strain evidence="4">p1A1 Lamole</strain>
    </source>
</reference>
<feature type="compositionally biased region" description="Basic residues" evidence="1">
    <location>
        <begin position="730"/>
        <end position="742"/>
    </location>
</feature>
<dbReference type="EnsemblFungi" id="MVLG_05026T0">
    <property type="protein sequence ID" value="MVLG_05026T0"/>
    <property type="gene ID" value="MVLG_05026"/>
</dbReference>
<evidence type="ECO:0000313" key="4">
    <source>
        <dbReference type="Proteomes" id="UP000017200"/>
    </source>
</evidence>
<protein>
    <submittedName>
        <fullName evidence="2 3">Uncharacterized protein</fullName>
    </submittedName>
</protein>
<dbReference type="OrthoDB" id="2537639at2759"/>
<feature type="region of interest" description="Disordered" evidence="1">
    <location>
        <begin position="607"/>
        <end position="768"/>
    </location>
</feature>
<feature type="compositionally biased region" description="Low complexity" evidence="1">
    <location>
        <begin position="714"/>
        <end position="729"/>
    </location>
</feature>
<dbReference type="InParanoid" id="U5HD04"/>
<evidence type="ECO:0000313" key="2">
    <source>
        <dbReference type="EMBL" id="KDE04556.1"/>
    </source>
</evidence>
<feature type="compositionally biased region" description="Basic and acidic residues" evidence="1">
    <location>
        <begin position="753"/>
        <end position="766"/>
    </location>
</feature>
<dbReference type="HOGENOM" id="CLU_363773_0_0_1"/>
<feature type="compositionally biased region" description="Basic and acidic residues" evidence="1">
    <location>
        <begin position="697"/>
        <end position="710"/>
    </location>
</feature>
<dbReference type="EMBL" id="AEIJ01000501">
    <property type="status" value="NOT_ANNOTATED_CDS"/>
    <property type="molecule type" value="Genomic_DNA"/>
</dbReference>
<name>U5HD04_USTV1</name>
<gene>
    <name evidence="2" type="ORF">MVLG_05026</name>
</gene>
<evidence type="ECO:0000256" key="1">
    <source>
        <dbReference type="SAM" id="MobiDB-lite"/>
    </source>
</evidence>
<dbReference type="Proteomes" id="UP000017200">
    <property type="component" value="Unassembled WGS sequence"/>
</dbReference>
<reference evidence="2" key="2">
    <citation type="submission" date="2010-11" db="EMBL/GenBank/DDBJ databases">
        <authorList>
            <consortium name="The Broad Institute Genome Sequencing Platform"/>
            <person name="Earl A."/>
            <person name="Ward D."/>
            <person name="Feldgarden M."/>
            <person name="Gevers D."/>
            <person name="Butler R."/>
            <person name="Young S.K."/>
            <person name="Zeng Q."/>
            <person name="Gargeya S."/>
            <person name="Fitzgerald M."/>
            <person name="Haas B."/>
            <person name="Abouelleil A."/>
            <person name="Alvarado L."/>
            <person name="Arachchi H.M."/>
            <person name="Berlin A."/>
            <person name="Brown A."/>
            <person name="Chapman S.B."/>
            <person name="Chen Z."/>
            <person name="Dunbar C."/>
            <person name="Freedman E."/>
            <person name="Gearin G."/>
            <person name="Gellesch M."/>
            <person name="Goldberg J."/>
            <person name="Griggs A."/>
            <person name="Gujja S."/>
            <person name="Heilman E."/>
            <person name="Heiman D."/>
            <person name="Howarth C."/>
            <person name="Larson L."/>
            <person name="Lui A."/>
            <person name="MacDonald P.J.P."/>
            <person name="Mehta T."/>
            <person name="Montmayeur A."/>
            <person name="Murphy C."/>
            <person name="Neiman D."/>
            <person name="Pearson M."/>
            <person name="Priest M."/>
            <person name="Roberts A."/>
            <person name="Saif S."/>
            <person name="Shea T."/>
            <person name="Shenoy N."/>
            <person name="Sisk P."/>
            <person name="Stolte C."/>
            <person name="Sykes S."/>
            <person name="White J."/>
            <person name="Yandava C."/>
            <person name="Wortman J."/>
            <person name="Nusbaum C."/>
            <person name="Birren B."/>
        </authorList>
    </citation>
    <scope>NUCLEOTIDE SEQUENCE</scope>
    <source>
        <strain evidence="2">P1A1 Lamole</strain>
    </source>
</reference>
<feature type="compositionally biased region" description="Low complexity" evidence="1">
    <location>
        <begin position="614"/>
        <end position="659"/>
    </location>
</feature>
<feature type="region of interest" description="Disordered" evidence="1">
    <location>
        <begin position="112"/>
        <end position="141"/>
    </location>
</feature>
<dbReference type="AlphaFoldDB" id="U5HD04"/>
<dbReference type="EMBL" id="GL541704">
    <property type="protein sequence ID" value="KDE04556.1"/>
    <property type="molecule type" value="Genomic_DNA"/>
</dbReference>
<proteinExistence type="predicted"/>
<sequence>MDLGSLLNSSPESLISAASFFDNSEDLNHDDARASRRNIANVKGSASTLVADRRPAAPADRDHDMYEHNREHQVHPTARTQPTAALIPSFLLRERERALTASSSLSSSSAAAGSASAHANGGPAAAPPNRPSASMWPTSPSRQVITPAATSARLLRALSSRALLLSPLSTRATTSEVADDLLTHFKENSWTYDQSGSSLVGLGHHGHSTDVAAAPLAAAGPMPPSALGPIAPPPPLLPEELLRTTILWRAFAGSLDSIKAESGSDESLERYSAQHVSWVFNSREQNYRNQLWADWTIYQTLWEKLGVRAFPISERKVTLLVSQFVDLPCSASLRHAYGSVTTAQNVNLHRAESMLNTLKLAGQATLHLWPRVRSFHEADSDRFETLREVWQRIPWFKTPKKTRFPKTVSVKRERSTSYDSHLSADEARTGRTDQHAISFEEDGMFELIPFPRLLVDLPMVTQDLRILRPDPALNHLGHGRLQTALAHEDSAQIDTRYSIRRIWMFYADLSARFPMPEFPITPIKLALFAFAYTPGPIRATFDQTSHYEHVRQFPAFEDSHSFIKALETLEATQRLTRDLSEVHAYENAQWLTWKNAFINDMLTVTAKSPRSTNSPSGGSMDGVSSSNSSNADTSKSNSDTSKSNSLSSKSSAPSSFSSTGHRNGKVGRPRLPSAAPLLNNKPAASRSHQVPMKRGRSFSDHSDTWSEHSDAPLTSAGTGSANANGAIAGSHRRPGRPRKQRTRTITPPPQPWKPEKLGELPEDRRPPPLPPVFPHPFATLYAGDEADALQGRSVALHRPKRIVGLKMIPLANLAILA</sequence>
<reference evidence="3" key="4">
    <citation type="submission" date="2015-06" db="UniProtKB">
        <authorList>
            <consortium name="EnsemblFungi"/>
        </authorList>
    </citation>
    <scope>IDENTIFICATION</scope>
</reference>
<evidence type="ECO:0000313" key="3">
    <source>
        <dbReference type="EnsemblFungi" id="MVLG_05026T0"/>
    </source>
</evidence>